<proteinExistence type="inferred from homology"/>
<reference evidence="5 6" key="1">
    <citation type="submission" date="2016-10" db="EMBL/GenBank/DDBJ databases">
        <title>Genome sequence of Nocardia seriolae strain EM150506, isolated from Anguila japonica.</title>
        <authorList>
            <person name="Han H.-J."/>
        </authorList>
    </citation>
    <scope>NUCLEOTIDE SEQUENCE [LARGE SCALE GENOMIC DNA]</scope>
    <source>
        <strain evidence="5 6">EM150506</strain>
    </source>
</reference>
<dbReference type="AlphaFoldDB" id="A0ABC8AU66"/>
<dbReference type="InterPro" id="IPR025110">
    <property type="entry name" value="AMP-bd_C"/>
</dbReference>
<feature type="domain" description="AMP-dependent synthetase/ligase" evidence="3">
    <location>
        <begin position="53"/>
        <end position="406"/>
    </location>
</feature>
<dbReference type="InterPro" id="IPR000873">
    <property type="entry name" value="AMP-dep_synth/lig_dom"/>
</dbReference>
<accession>A0ABC8AU66</accession>
<name>A0ABC8AU66_9NOCA</name>
<dbReference type="Gene3D" id="3.40.50.12780">
    <property type="entry name" value="N-terminal domain of ligase-like"/>
    <property type="match status" value="1"/>
</dbReference>
<dbReference type="Pfam" id="PF13193">
    <property type="entry name" value="AMP-binding_C"/>
    <property type="match status" value="1"/>
</dbReference>
<dbReference type="CDD" id="cd04433">
    <property type="entry name" value="AFD_class_I"/>
    <property type="match status" value="1"/>
</dbReference>
<gene>
    <name evidence="5" type="ORF">NS506_03636</name>
</gene>
<feature type="domain" description="AMP-binding enzyme C-terminal" evidence="4">
    <location>
        <begin position="459"/>
        <end position="535"/>
    </location>
</feature>
<dbReference type="GO" id="GO:0016874">
    <property type="term" value="F:ligase activity"/>
    <property type="evidence" value="ECO:0007669"/>
    <property type="project" value="UniProtKB-KW"/>
</dbReference>
<dbReference type="Pfam" id="PF00501">
    <property type="entry name" value="AMP-binding"/>
    <property type="match status" value="1"/>
</dbReference>
<evidence type="ECO:0000256" key="1">
    <source>
        <dbReference type="ARBA" id="ARBA00006432"/>
    </source>
</evidence>
<sequence>MSVDRTYIGRAVRAVPAILTSGMLRPLGPRAVGRTLRGLWRFGPSPAMLLAFAAARNPLRTAVIYDRGAISYGELQRRAEAIAAALHAHAHGRVGTVAILCRNHAGFVAATAAGAQLGAELVFINTELPAAALAALLRRHSPDILIADQEYDAAIAAADYPGLHVRAWVEAGGSGALSLEALAAERHPAPPAVHRPVRITLLTSGTSGFTKGVPRAIPLRSILELATTGAAATRMRAADTVVTGPPMFHGFGLAALMATLALGATTVCHRRFDAARTLADIDEHGATVLFLVPVMVQRLVALSANERAAVDVSRLRRAITGAAPIAPATVAAFVETYGPILVNGYGSTETGVVAIATPEDLLAEAGTVGKPALGVSVRILRADRTNAAPGEVGSIFIRSGLVFTGYTPDPHAEERAKEVVDGYVDTGDLGHLDDAGRLYVDGRSDDMIVSGGENIFPGEVENRLAAHPARADVVVLGVPNPEYGQTLRAFVVLVPGARTPTTDDLNDHVRAALERYKVPKEYVFLDRIPRNASGKVLRKNLAAASAGTGS</sequence>
<dbReference type="SUPFAM" id="SSF56801">
    <property type="entry name" value="Acetyl-CoA synthetase-like"/>
    <property type="match status" value="1"/>
</dbReference>
<comment type="similarity">
    <text evidence="1">Belongs to the ATP-dependent AMP-binding enzyme family.</text>
</comment>
<dbReference type="EC" id="6.2.1.-" evidence="5"/>
<dbReference type="PANTHER" id="PTHR43201:SF5">
    <property type="entry name" value="MEDIUM-CHAIN ACYL-COA LIGASE ACSF2, MITOCHONDRIAL"/>
    <property type="match status" value="1"/>
</dbReference>
<evidence type="ECO:0000313" key="5">
    <source>
        <dbReference type="EMBL" id="APA97686.1"/>
    </source>
</evidence>
<dbReference type="Gene3D" id="3.30.300.30">
    <property type="match status" value="1"/>
</dbReference>
<dbReference type="InterPro" id="IPR045851">
    <property type="entry name" value="AMP-bd_C_sf"/>
</dbReference>
<dbReference type="EMBL" id="CP017839">
    <property type="protein sequence ID" value="APA97686.1"/>
    <property type="molecule type" value="Genomic_DNA"/>
</dbReference>
<dbReference type="PANTHER" id="PTHR43201">
    <property type="entry name" value="ACYL-COA SYNTHETASE"/>
    <property type="match status" value="1"/>
</dbReference>
<evidence type="ECO:0000259" key="4">
    <source>
        <dbReference type="Pfam" id="PF13193"/>
    </source>
</evidence>
<organism evidence="5 6">
    <name type="scientific">Nocardia seriolae</name>
    <dbReference type="NCBI Taxonomy" id="37332"/>
    <lineage>
        <taxon>Bacteria</taxon>
        <taxon>Bacillati</taxon>
        <taxon>Actinomycetota</taxon>
        <taxon>Actinomycetes</taxon>
        <taxon>Mycobacteriales</taxon>
        <taxon>Nocardiaceae</taxon>
        <taxon>Nocardia</taxon>
    </lineage>
</organism>
<evidence type="ECO:0000259" key="3">
    <source>
        <dbReference type="Pfam" id="PF00501"/>
    </source>
</evidence>
<dbReference type="Proteomes" id="UP000180166">
    <property type="component" value="Chromosome"/>
</dbReference>
<dbReference type="InterPro" id="IPR042099">
    <property type="entry name" value="ANL_N_sf"/>
</dbReference>
<protein>
    <submittedName>
        <fullName evidence="5">4-coumarate--CoA ligase-like</fullName>
        <ecNumber evidence="5">6.2.1.-</ecNumber>
    </submittedName>
</protein>
<keyword evidence="2" id="KW-0436">Ligase</keyword>
<dbReference type="KEGG" id="nsr:NS506_03636"/>
<evidence type="ECO:0000256" key="2">
    <source>
        <dbReference type="ARBA" id="ARBA00022598"/>
    </source>
</evidence>
<evidence type="ECO:0000313" key="6">
    <source>
        <dbReference type="Proteomes" id="UP000180166"/>
    </source>
</evidence>